<reference evidence="8" key="2">
    <citation type="submission" date="2023-05" db="EMBL/GenBank/DDBJ databases">
        <authorList>
            <person name="Schelkunov M.I."/>
        </authorList>
    </citation>
    <scope>NUCLEOTIDE SEQUENCE</scope>
    <source>
        <strain evidence="8">Hsosn_3</strain>
        <tissue evidence="8">Leaf</tissue>
    </source>
</reference>
<keyword evidence="5" id="KW-0414">Isoprene biosynthesis</keyword>
<dbReference type="AlphaFoldDB" id="A0AAD8IUY9"/>
<sequence>MMRAELIFIPSPGVGHLVPMVELAKLLASRDEQISISILIMNLPFESDKAALTQKLKKDAPEHITFVDIPDVDETTRTELISLPRMSFFNSFVENQRTQVRDIVVTILKNSKSGKLGGFVIDMLCTSMIDVANEFNVPAYVFFTSGAAFLSLMFYVQNLKDNESQEVHEYKDSDVKLSPPGFINPVPVKVLPSMMLSKDGFPGVIAMARRLRKAKAILVNTVLELEAHAIKSLANDGNTPLIYHIGPIIHSMSGGAVINSNKSEEDIICWLNRQPLLSVVYLCFGSIGSFDTAQVTEIAQALELSGHRFLWSLRRPSQEMERTELLTDYEDYNEVLSEGFLKRTSGIGKVIGWAPQMTILSHPSVGGFVSHCGWNSTLESAWCGVPMATWPMYAEQQTNAFQLVKELGIAAEIKMDYRKDNSVSSEPSILVTAKEIERGISCLMDGESEMRTKMKEMKNICRKAIVEGGSSNTSLGKFIEAVMDNFQEGSL</sequence>
<comment type="similarity">
    <text evidence="2 6">Belongs to the UDP-glycosyltransferase family.</text>
</comment>
<dbReference type="GO" id="GO:0008299">
    <property type="term" value="P:isoprenoid biosynthetic process"/>
    <property type="evidence" value="ECO:0007669"/>
    <property type="project" value="UniProtKB-KW"/>
</dbReference>
<organism evidence="8 9">
    <name type="scientific">Heracleum sosnowskyi</name>
    <dbReference type="NCBI Taxonomy" id="360622"/>
    <lineage>
        <taxon>Eukaryota</taxon>
        <taxon>Viridiplantae</taxon>
        <taxon>Streptophyta</taxon>
        <taxon>Embryophyta</taxon>
        <taxon>Tracheophyta</taxon>
        <taxon>Spermatophyta</taxon>
        <taxon>Magnoliopsida</taxon>
        <taxon>eudicotyledons</taxon>
        <taxon>Gunneridae</taxon>
        <taxon>Pentapetalae</taxon>
        <taxon>asterids</taxon>
        <taxon>campanulids</taxon>
        <taxon>Apiales</taxon>
        <taxon>Apiaceae</taxon>
        <taxon>Apioideae</taxon>
        <taxon>apioid superclade</taxon>
        <taxon>Tordylieae</taxon>
        <taxon>Tordyliinae</taxon>
        <taxon>Heracleum</taxon>
    </lineage>
</organism>
<dbReference type="CDD" id="cd03784">
    <property type="entry name" value="GT1_Gtf-like"/>
    <property type="match status" value="1"/>
</dbReference>
<dbReference type="FunFam" id="3.40.50.2000:FF:000080">
    <property type="entry name" value="Glycosyltransferase"/>
    <property type="match status" value="1"/>
</dbReference>
<keyword evidence="3 6" id="KW-0328">Glycosyltransferase</keyword>
<dbReference type="Proteomes" id="UP001237642">
    <property type="component" value="Unassembled WGS sequence"/>
</dbReference>
<evidence type="ECO:0000256" key="1">
    <source>
        <dbReference type="ARBA" id="ARBA00004721"/>
    </source>
</evidence>
<evidence type="ECO:0000256" key="6">
    <source>
        <dbReference type="RuleBase" id="RU003718"/>
    </source>
</evidence>
<dbReference type="SUPFAM" id="SSF53756">
    <property type="entry name" value="UDP-Glycosyltransferase/glycogen phosphorylase"/>
    <property type="match status" value="1"/>
</dbReference>
<dbReference type="PROSITE" id="PS00375">
    <property type="entry name" value="UDPGT"/>
    <property type="match status" value="1"/>
</dbReference>
<dbReference type="GO" id="GO:0035251">
    <property type="term" value="F:UDP-glucosyltransferase activity"/>
    <property type="evidence" value="ECO:0007669"/>
    <property type="project" value="InterPro"/>
</dbReference>
<dbReference type="PANTHER" id="PTHR48048:SF72">
    <property type="entry name" value="GLYCOSYLTRANSFERASE"/>
    <property type="match status" value="1"/>
</dbReference>
<gene>
    <name evidence="8" type="ORF">POM88_011461</name>
</gene>
<protein>
    <recommendedName>
        <fullName evidence="7">Glycosyltransferase</fullName>
        <ecNumber evidence="7">2.4.1.-</ecNumber>
    </recommendedName>
</protein>
<dbReference type="FunFam" id="3.40.50.2000:FF:000056">
    <property type="entry name" value="Glycosyltransferase"/>
    <property type="match status" value="1"/>
</dbReference>
<dbReference type="EMBL" id="JAUIZM010000003">
    <property type="protein sequence ID" value="KAK1392405.1"/>
    <property type="molecule type" value="Genomic_DNA"/>
</dbReference>
<dbReference type="InterPro" id="IPR035595">
    <property type="entry name" value="UDP_glycos_trans_CS"/>
</dbReference>
<evidence type="ECO:0000256" key="4">
    <source>
        <dbReference type="ARBA" id="ARBA00022679"/>
    </source>
</evidence>
<dbReference type="EC" id="2.4.1.-" evidence="7"/>
<dbReference type="Pfam" id="PF00201">
    <property type="entry name" value="UDPGT"/>
    <property type="match status" value="1"/>
</dbReference>
<proteinExistence type="inferred from homology"/>
<dbReference type="PANTHER" id="PTHR48048">
    <property type="entry name" value="GLYCOSYLTRANSFERASE"/>
    <property type="match status" value="1"/>
</dbReference>
<name>A0AAD8IUY9_9APIA</name>
<evidence type="ECO:0000256" key="5">
    <source>
        <dbReference type="ARBA" id="ARBA00023229"/>
    </source>
</evidence>
<dbReference type="Gene3D" id="3.40.50.2000">
    <property type="entry name" value="Glycogen Phosphorylase B"/>
    <property type="match status" value="2"/>
</dbReference>
<evidence type="ECO:0000256" key="7">
    <source>
        <dbReference type="RuleBase" id="RU362057"/>
    </source>
</evidence>
<dbReference type="InterPro" id="IPR002213">
    <property type="entry name" value="UDP_glucos_trans"/>
</dbReference>
<reference evidence="8" key="1">
    <citation type="submission" date="2023-02" db="EMBL/GenBank/DDBJ databases">
        <title>Genome of toxic invasive species Heracleum sosnowskyi carries increased number of genes despite the absence of recent whole-genome duplications.</title>
        <authorList>
            <person name="Schelkunov M."/>
            <person name="Shtratnikova V."/>
            <person name="Makarenko M."/>
            <person name="Klepikova A."/>
            <person name="Omelchenko D."/>
            <person name="Novikova G."/>
            <person name="Obukhova E."/>
            <person name="Bogdanov V."/>
            <person name="Penin A."/>
            <person name="Logacheva M."/>
        </authorList>
    </citation>
    <scope>NUCLEOTIDE SEQUENCE</scope>
    <source>
        <strain evidence="8">Hsosn_3</strain>
        <tissue evidence="8">Leaf</tissue>
    </source>
</reference>
<evidence type="ECO:0000313" key="8">
    <source>
        <dbReference type="EMBL" id="KAK1392405.1"/>
    </source>
</evidence>
<evidence type="ECO:0000256" key="2">
    <source>
        <dbReference type="ARBA" id="ARBA00009995"/>
    </source>
</evidence>
<evidence type="ECO:0000256" key="3">
    <source>
        <dbReference type="ARBA" id="ARBA00022676"/>
    </source>
</evidence>
<accession>A0AAD8IUY9</accession>
<comment type="caution">
    <text evidence="8">The sequence shown here is derived from an EMBL/GenBank/DDBJ whole genome shotgun (WGS) entry which is preliminary data.</text>
</comment>
<dbReference type="InterPro" id="IPR050481">
    <property type="entry name" value="UDP-glycosyltransf_plant"/>
</dbReference>
<keyword evidence="4 6" id="KW-0808">Transferase</keyword>
<comment type="pathway">
    <text evidence="1">Secondary metabolite biosynthesis; terpenoid biosynthesis.</text>
</comment>
<keyword evidence="9" id="KW-1185">Reference proteome</keyword>
<evidence type="ECO:0000313" key="9">
    <source>
        <dbReference type="Proteomes" id="UP001237642"/>
    </source>
</evidence>